<proteinExistence type="predicted"/>
<dbReference type="InterPro" id="IPR013325">
    <property type="entry name" value="RNA_pol_sigma_r2"/>
</dbReference>
<dbReference type="Gene3D" id="1.20.140.160">
    <property type="match status" value="1"/>
</dbReference>
<evidence type="ECO:0000256" key="1">
    <source>
        <dbReference type="ARBA" id="ARBA00023015"/>
    </source>
</evidence>
<evidence type="ECO:0000256" key="4">
    <source>
        <dbReference type="ARBA" id="ARBA00023163"/>
    </source>
</evidence>
<dbReference type="Proteomes" id="UP001623592">
    <property type="component" value="Unassembled WGS sequence"/>
</dbReference>
<comment type="caution">
    <text evidence="6">The sequence shown here is derived from an EMBL/GenBank/DDBJ whole genome shotgun (WGS) entry which is preliminary data.</text>
</comment>
<accession>A0ABW8TGV1</accession>
<dbReference type="SUPFAM" id="SSF88946">
    <property type="entry name" value="Sigma2 domain of RNA polymerase sigma factors"/>
    <property type="match status" value="1"/>
</dbReference>
<evidence type="ECO:0000313" key="6">
    <source>
        <dbReference type="EMBL" id="MFL0251536.1"/>
    </source>
</evidence>
<organism evidence="6 7">
    <name type="scientific">Clostridium neuense</name>
    <dbReference type="NCBI Taxonomy" id="1728934"/>
    <lineage>
        <taxon>Bacteria</taxon>
        <taxon>Bacillati</taxon>
        <taxon>Bacillota</taxon>
        <taxon>Clostridia</taxon>
        <taxon>Eubacteriales</taxon>
        <taxon>Clostridiaceae</taxon>
        <taxon>Clostridium</taxon>
    </lineage>
</organism>
<evidence type="ECO:0000256" key="2">
    <source>
        <dbReference type="ARBA" id="ARBA00023082"/>
    </source>
</evidence>
<keyword evidence="3" id="KW-0238">DNA-binding</keyword>
<keyword evidence="2" id="KW-0731">Sigma factor</keyword>
<dbReference type="Gene3D" id="1.10.1740.10">
    <property type="match status" value="1"/>
</dbReference>
<dbReference type="PRINTS" id="PR00046">
    <property type="entry name" value="SIGMA70FCT"/>
</dbReference>
<dbReference type="PANTHER" id="PTHR30603">
    <property type="entry name" value="RNA POLYMERASE SIGMA FACTOR RPO"/>
    <property type="match status" value="1"/>
</dbReference>
<evidence type="ECO:0000313" key="7">
    <source>
        <dbReference type="Proteomes" id="UP001623592"/>
    </source>
</evidence>
<keyword evidence="7" id="KW-1185">Reference proteome</keyword>
<gene>
    <name evidence="6" type="ORF">ACJDT4_14030</name>
</gene>
<keyword evidence="4" id="KW-0804">Transcription</keyword>
<protein>
    <submittedName>
        <fullName evidence="6">Sigma-70 family RNA polymerase sigma factor</fullName>
    </submittedName>
</protein>
<dbReference type="InterPro" id="IPR000943">
    <property type="entry name" value="RNA_pol_sigma70"/>
</dbReference>
<dbReference type="RefSeq" id="WP_406788190.1">
    <property type="nucleotide sequence ID" value="NZ_JBJIAA010000011.1"/>
</dbReference>
<sequence>MNENIEDIVYKAKCGDDEAKKFVIEYSSRYLDKILNYFCKNNKNLPREDLKQDGIIGIMKAINSYDNNKKVRFSTHVYNTIKYTLISQIKNKYTLIKIPEHVVSRIVTFKRKREKLRVIGYAEEDICCKMKMHPSKYNTMLRLVNLNNVVSLNSEVFKNEKTEFLENLIYEDINYIRVDNKLYLEFLQKKIESKLSDLEKHILIKSIVYNIPIKSISKEINIPSKKISELKYLALKKLHIKNI</sequence>
<dbReference type="Pfam" id="PF04542">
    <property type="entry name" value="Sigma70_r2"/>
    <property type="match status" value="1"/>
</dbReference>
<keyword evidence="1" id="KW-0805">Transcription regulation</keyword>
<dbReference type="InterPro" id="IPR014284">
    <property type="entry name" value="RNA_pol_sigma-70_dom"/>
</dbReference>
<reference evidence="6 7" key="1">
    <citation type="submission" date="2024-11" db="EMBL/GenBank/DDBJ databases">
        <authorList>
            <person name="Heng Y.C."/>
            <person name="Lim A.C.H."/>
            <person name="Lee J.K.Y."/>
            <person name="Kittelmann S."/>
        </authorList>
    </citation>
    <scope>NUCLEOTIDE SEQUENCE [LARGE SCALE GENOMIC DNA]</scope>
    <source>
        <strain evidence="6 7">WILCCON 0114</strain>
    </source>
</reference>
<feature type="domain" description="RNA polymerase sigma-70 region 2" evidence="5">
    <location>
        <begin position="31"/>
        <end position="91"/>
    </location>
</feature>
<name>A0ABW8TGV1_9CLOT</name>
<dbReference type="EMBL" id="JBJIAA010000011">
    <property type="protein sequence ID" value="MFL0251536.1"/>
    <property type="molecule type" value="Genomic_DNA"/>
</dbReference>
<dbReference type="PANTHER" id="PTHR30603:SF47">
    <property type="entry name" value="RNA POLYMERASE SIGMA FACTOR SIGD, CHLOROPLASTIC"/>
    <property type="match status" value="1"/>
</dbReference>
<dbReference type="NCBIfam" id="TIGR02937">
    <property type="entry name" value="sigma70-ECF"/>
    <property type="match status" value="1"/>
</dbReference>
<evidence type="ECO:0000259" key="5">
    <source>
        <dbReference type="Pfam" id="PF04542"/>
    </source>
</evidence>
<dbReference type="InterPro" id="IPR050239">
    <property type="entry name" value="Sigma-70_RNA_pol_init_factors"/>
</dbReference>
<evidence type="ECO:0000256" key="3">
    <source>
        <dbReference type="ARBA" id="ARBA00023125"/>
    </source>
</evidence>
<dbReference type="InterPro" id="IPR007627">
    <property type="entry name" value="RNA_pol_sigma70_r2"/>
</dbReference>